<protein>
    <recommendedName>
        <fullName evidence="2">DUF7702 domain-containing protein</fullName>
    </recommendedName>
</protein>
<gene>
    <name evidence="3" type="ORF">NKR23_g9747</name>
</gene>
<feature type="transmembrane region" description="Helical" evidence="1">
    <location>
        <begin position="38"/>
        <end position="57"/>
    </location>
</feature>
<keyword evidence="1" id="KW-1133">Transmembrane helix</keyword>
<feature type="domain" description="DUF7702" evidence="2">
    <location>
        <begin position="3"/>
        <end position="172"/>
    </location>
</feature>
<reference evidence="3" key="1">
    <citation type="submission" date="2022-07" db="EMBL/GenBank/DDBJ databases">
        <title>Fungi with potential for degradation of polypropylene.</title>
        <authorList>
            <person name="Gostincar C."/>
        </authorList>
    </citation>
    <scope>NUCLEOTIDE SEQUENCE</scope>
    <source>
        <strain evidence="3">EXF-13308</strain>
    </source>
</reference>
<dbReference type="AlphaFoldDB" id="A0AA38R6H5"/>
<organism evidence="3 4">
    <name type="scientific">Pleurostoma richardsiae</name>
    <dbReference type="NCBI Taxonomy" id="41990"/>
    <lineage>
        <taxon>Eukaryota</taxon>
        <taxon>Fungi</taxon>
        <taxon>Dikarya</taxon>
        <taxon>Ascomycota</taxon>
        <taxon>Pezizomycotina</taxon>
        <taxon>Sordariomycetes</taxon>
        <taxon>Sordariomycetidae</taxon>
        <taxon>Calosphaeriales</taxon>
        <taxon>Pleurostomataceae</taxon>
        <taxon>Pleurostoma</taxon>
    </lineage>
</organism>
<evidence type="ECO:0000313" key="3">
    <source>
        <dbReference type="EMBL" id="KAJ9136617.1"/>
    </source>
</evidence>
<keyword evidence="1" id="KW-0472">Membrane</keyword>
<evidence type="ECO:0000313" key="4">
    <source>
        <dbReference type="Proteomes" id="UP001174694"/>
    </source>
</evidence>
<dbReference type="PANTHER" id="PTHR42109">
    <property type="entry name" value="UNPLACED GENOMIC SCAFFOLD UM_SCAF_CONTIG_1.265, WHOLE GENOME SHOTGUN SEQUENCE"/>
    <property type="match status" value="1"/>
</dbReference>
<evidence type="ECO:0000259" key="2">
    <source>
        <dbReference type="Pfam" id="PF24800"/>
    </source>
</evidence>
<accession>A0AA38R6H5</accession>
<keyword evidence="4" id="KW-1185">Reference proteome</keyword>
<feature type="transmembrane region" description="Helical" evidence="1">
    <location>
        <begin position="6"/>
        <end position="26"/>
    </location>
</feature>
<feature type="transmembrane region" description="Helical" evidence="1">
    <location>
        <begin position="106"/>
        <end position="125"/>
    </location>
</feature>
<dbReference type="Proteomes" id="UP001174694">
    <property type="component" value="Unassembled WGS sequence"/>
</dbReference>
<feature type="transmembrane region" description="Helical" evidence="1">
    <location>
        <begin position="69"/>
        <end position="94"/>
    </location>
</feature>
<dbReference type="InterPro" id="IPR056119">
    <property type="entry name" value="DUF7702"/>
</dbReference>
<name>A0AA38R6H5_9PEZI</name>
<proteinExistence type="predicted"/>
<comment type="caution">
    <text evidence="3">The sequence shown here is derived from an EMBL/GenBank/DDBJ whole genome shotgun (WGS) entry which is preliminary data.</text>
</comment>
<feature type="transmembrane region" description="Helical" evidence="1">
    <location>
        <begin position="145"/>
        <end position="165"/>
    </location>
</feature>
<dbReference type="EMBL" id="JANBVO010000039">
    <property type="protein sequence ID" value="KAJ9136617.1"/>
    <property type="molecule type" value="Genomic_DNA"/>
</dbReference>
<sequence>MKQHTAAAIAQLVFYVPVVPATLYLCVRNWKYGPRMAWYPPVPFSLIRLVGSILIIVEEQNPDSLGLIIATIVLLNVGLIPLIMSFLDVVRLVLESNFKNKKKAKTLIYIIRYNILGAIGLLSASGGLAGQPELAHTQSILSKVAYIQFAGVLAGLIILCLVLRFEKYKVKDDDMFVCNSQTPRTWQKTI</sequence>
<keyword evidence="1" id="KW-0812">Transmembrane</keyword>
<dbReference type="PANTHER" id="PTHR42109:SF2">
    <property type="entry name" value="INTEGRAL MEMBRANE PROTEIN"/>
    <property type="match status" value="1"/>
</dbReference>
<dbReference type="Pfam" id="PF24800">
    <property type="entry name" value="DUF7702"/>
    <property type="match status" value="1"/>
</dbReference>
<evidence type="ECO:0000256" key="1">
    <source>
        <dbReference type="SAM" id="Phobius"/>
    </source>
</evidence>